<gene>
    <name evidence="2" type="ORF">NDU88_007176</name>
</gene>
<dbReference type="AlphaFoldDB" id="A0AAV7VNY5"/>
<evidence type="ECO:0000313" key="2">
    <source>
        <dbReference type="EMBL" id="KAJ1203389.1"/>
    </source>
</evidence>
<dbReference type="Proteomes" id="UP001066276">
    <property type="component" value="Chromosome 2_1"/>
</dbReference>
<accession>A0AAV7VNY5</accession>
<organism evidence="2 3">
    <name type="scientific">Pleurodeles waltl</name>
    <name type="common">Iberian ribbed newt</name>
    <dbReference type="NCBI Taxonomy" id="8319"/>
    <lineage>
        <taxon>Eukaryota</taxon>
        <taxon>Metazoa</taxon>
        <taxon>Chordata</taxon>
        <taxon>Craniata</taxon>
        <taxon>Vertebrata</taxon>
        <taxon>Euteleostomi</taxon>
        <taxon>Amphibia</taxon>
        <taxon>Batrachia</taxon>
        <taxon>Caudata</taxon>
        <taxon>Salamandroidea</taxon>
        <taxon>Salamandridae</taxon>
        <taxon>Pleurodelinae</taxon>
        <taxon>Pleurodeles</taxon>
    </lineage>
</organism>
<dbReference type="EMBL" id="JANPWB010000003">
    <property type="protein sequence ID" value="KAJ1203389.1"/>
    <property type="molecule type" value="Genomic_DNA"/>
</dbReference>
<keyword evidence="3" id="KW-1185">Reference proteome</keyword>
<evidence type="ECO:0000256" key="1">
    <source>
        <dbReference type="SAM" id="MobiDB-lite"/>
    </source>
</evidence>
<name>A0AAV7VNY5_PLEWA</name>
<feature type="compositionally biased region" description="Low complexity" evidence="1">
    <location>
        <begin position="1"/>
        <end position="23"/>
    </location>
</feature>
<comment type="caution">
    <text evidence="2">The sequence shown here is derived from an EMBL/GenBank/DDBJ whole genome shotgun (WGS) entry which is preliminary data.</text>
</comment>
<proteinExistence type="predicted"/>
<reference evidence="2" key="1">
    <citation type="journal article" date="2022" name="bioRxiv">
        <title>Sequencing and chromosome-scale assembly of the giantPleurodeles waltlgenome.</title>
        <authorList>
            <person name="Brown T."/>
            <person name="Elewa A."/>
            <person name="Iarovenko S."/>
            <person name="Subramanian E."/>
            <person name="Araus A.J."/>
            <person name="Petzold A."/>
            <person name="Susuki M."/>
            <person name="Suzuki K.-i.T."/>
            <person name="Hayashi T."/>
            <person name="Toyoda A."/>
            <person name="Oliveira C."/>
            <person name="Osipova E."/>
            <person name="Leigh N.D."/>
            <person name="Simon A."/>
            <person name="Yun M.H."/>
        </authorList>
    </citation>
    <scope>NUCLEOTIDE SEQUENCE</scope>
    <source>
        <strain evidence="2">20211129_DDA</strain>
        <tissue evidence="2">Liver</tissue>
    </source>
</reference>
<evidence type="ECO:0000313" key="3">
    <source>
        <dbReference type="Proteomes" id="UP001066276"/>
    </source>
</evidence>
<feature type="region of interest" description="Disordered" evidence="1">
    <location>
        <begin position="1"/>
        <end position="130"/>
    </location>
</feature>
<sequence>MVASSSAGPAPGPPASVRARAPPILRQPLRRKDHRRWDPEPRAQARAPHSYSAPRKPRATPTAEITSSRAQGEPLGRPTPPGAQNSKGHRRRARTAAQAVSSGELRPRPHSEAGPRSSAGAADTRSGPIPRCGCLTARGEAYRLPLGTPRVADVGRGGGALKDPS</sequence>
<protein>
    <submittedName>
        <fullName evidence="2">Uncharacterized protein</fullName>
    </submittedName>
</protein>